<accession>A0ACB9QTG2</accession>
<keyword evidence="2" id="KW-1185">Reference proteome</keyword>
<name>A0ACB9QTG2_9MYRT</name>
<protein>
    <submittedName>
        <fullName evidence="1">Uncharacterized protein</fullName>
    </submittedName>
</protein>
<sequence>MKAPAISGSDAREVTPTIMLSTPISRSFLPASIPSMTGISRSMKMTSKDAPLTHKSTASIPLTANSASASASVFFSSILQTRRTIGSSSTMSTESFPFFSVPSKAESIIIISLPPLTQK</sequence>
<proteinExistence type="predicted"/>
<dbReference type="Proteomes" id="UP001057402">
    <property type="component" value="Chromosome 5"/>
</dbReference>
<organism evidence="1 2">
    <name type="scientific">Melastoma candidum</name>
    <dbReference type="NCBI Taxonomy" id="119954"/>
    <lineage>
        <taxon>Eukaryota</taxon>
        <taxon>Viridiplantae</taxon>
        <taxon>Streptophyta</taxon>
        <taxon>Embryophyta</taxon>
        <taxon>Tracheophyta</taxon>
        <taxon>Spermatophyta</taxon>
        <taxon>Magnoliopsida</taxon>
        <taxon>eudicotyledons</taxon>
        <taxon>Gunneridae</taxon>
        <taxon>Pentapetalae</taxon>
        <taxon>rosids</taxon>
        <taxon>malvids</taxon>
        <taxon>Myrtales</taxon>
        <taxon>Melastomataceae</taxon>
        <taxon>Melastomatoideae</taxon>
        <taxon>Melastomateae</taxon>
        <taxon>Melastoma</taxon>
    </lineage>
</organism>
<evidence type="ECO:0000313" key="1">
    <source>
        <dbReference type="EMBL" id="KAI4369467.1"/>
    </source>
</evidence>
<gene>
    <name evidence="1" type="ORF">MLD38_017904</name>
</gene>
<dbReference type="EMBL" id="CM042884">
    <property type="protein sequence ID" value="KAI4369467.1"/>
    <property type="molecule type" value="Genomic_DNA"/>
</dbReference>
<comment type="caution">
    <text evidence="1">The sequence shown here is derived from an EMBL/GenBank/DDBJ whole genome shotgun (WGS) entry which is preliminary data.</text>
</comment>
<evidence type="ECO:0000313" key="2">
    <source>
        <dbReference type="Proteomes" id="UP001057402"/>
    </source>
</evidence>
<reference evidence="2" key="1">
    <citation type="journal article" date="2023" name="Front. Plant Sci.">
        <title>Chromosomal-level genome assembly of Melastoma candidum provides insights into trichome evolution.</title>
        <authorList>
            <person name="Zhong Y."/>
            <person name="Wu W."/>
            <person name="Sun C."/>
            <person name="Zou P."/>
            <person name="Liu Y."/>
            <person name="Dai S."/>
            <person name="Zhou R."/>
        </authorList>
    </citation>
    <scope>NUCLEOTIDE SEQUENCE [LARGE SCALE GENOMIC DNA]</scope>
</reference>